<dbReference type="Proteomes" id="UP000273643">
    <property type="component" value="Unassembled WGS sequence"/>
</dbReference>
<feature type="transmembrane region" description="Helical" evidence="8">
    <location>
        <begin position="367"/>
        <end position="390"/>
    </location>
</feature>
<evidence type="ECO:0000256" key="7">
    <source>
        <dbReference type="SAM" id="MobiDB-lite"/>
    </source>
</evidence>
<dbReference type="OrthoDB" id="4045at2"/>
<dbReference type="EMBL" id="RJUK01000001">
    <property type="protein sequence ID" value="ROQ21381.1"/>
    <property type="molecule type" value="Genomic_DNA"/>
</dbReference>
<dbReference type="PANTHER" id="PTHR30625:SF11">
    <property type="entry name" value="MOTA_TOLQ_EXBB PROTON CHANNEL DOMAIN-CONTAINING PROTEIN"/>
    <property type="match status" value="1"/>
</dbReference>
<feature type="chain" id="PRO_5018011616" evidence="9">
    <location>
        <begin position="26"/>
        <end position="461"/>
    </location>
</feature>
<feature type="compositionally biased region" description="Basic and acidic residues" evidence="7">
    <location>
        <begin position="45"/>
        <end position="63"/>
    </location>
</feature>
<evidence type="ECO:0000256" key="2">
    <source>
        <dbReference type="ARBA" id="ARBA00022475"/>
    </source>
</evidence>
<dbReference type="InterPro" id="IPR050790">
    <property type="entry name" value="ExbB/TolQ_transport"/>
</dbReference>
<evidence type="ECO:0000313" key="12">
    <source>
        <dbReference type="Proteomes" id="UP000273643"/>
    </source>
</evidence>
<feature type="region of interest" description="Disordered" evidence="7">
    <location>
        <begin position="45"/>
        <end position="88"/>
    </location>
</feature>
<name>A0A3N1P1C7_9GAMM</name>
<evidence type="ECO:0000256" key="8">
    <source>
        <dbReference type="SAM" id="Phobius"/>
    </source>
</evidence>
<evidence type="ECO:0000256" key="4">
    <source>
        <dbReference type="ARBA" id="ARBA00022989"/>
    </source>
</evidence>
<feature type="transmembrane region" description="Helical" evidence="8">
    <location>
        <begin position="410"/>
        <end position="434"/>
    </location>
</feature>
<dbReference type="PANTHER" id="PTHR30625">
    <property type="entry name" value="PROTEIN TOLQ"/>
    <property type="match status" value="1"/>
</dbReference>
<dbReference type="PIRSF" id="PIRSF037714">
    <property type="entry name" value="TolR"/>
    <property type="match status" value="1"/>
</dbReference>
<sequence length="461" mass="50176">MKMTFLKGSLVALTAGLLSANVALAQDDDQAGSLDELLEMVRESRVNESQEHRQREAEFRQERGQQQQLLEQARNTRAQEENRSETLEARYDEQELEVDAKRNQLNERLGSLRELFGHLTSTAGDLRSNIQTSIISAQYPNRGEFLNGLIDKMNSNTRLPSIEEIERLWYEVQRQMVESGRIVTFNGEVIKPNGDKVDQEVVRIGSYNLVSEGKYLAFIPDGAKMEELARQPAGNIQDAAANLQAADSGLVRVGIDPTGPTGGSLLTALIDSPTWGERWHQGGGVGYVITAVGIFGFLLGIWRIIVLSAVSAKVTSQLKSSTPSANNPLGRVLQVAEDNKGVDPETLELKLEEAVLKERPKIESGLALLKIIAAVAPLMGLLGTVVGMILTFQAITIFGAGDPKNMAGGISSALITTVLGLVVAIPTVLLHTIVNGRAKRIIHILDEQTTGIVAENSERNK</sequence>
<comment type="subcellular location">
    <subcellularLocation>
        <location evidence="1">Cell membrane</location>
        <topology evidence="1">Multi-pass membrane protein</topology>
    </subcellularLocation>
    <subcellularLocation>
        <location evidence="6">Membrane</location>
        <topology evidence="6">Multi-pass membrane protein</topology>
    </subcellularLocation>
</comment>
<dbReference type="InterPro" id="IPR002898">
    <property type="entry name" value="MotA_ExbB_proton_chnl"/>
</dbReference>
<evidence type="ECO:0000256" key="3">
    <source>
        <dbReference type="ARBA" id="ARBA00022692"/>
    </source>
</evidence>
<evidence type="ECO:0000259" key="10">
    <source>
        <dbReference type="Pfam" id="PF01618"/>
    </source>
</evidence>
<evidence type="ECO:0000313" key="11">
    <source>
        <dbReference type="EMBL" id="ROQ21381.1"/>
    </source>
</evidence>
<gene>
    <name evidence="11" type="ORF">EDC38_2005</name>
</gene>
<keyword evidence="4 8" id="KW-1133">Transmembrane helix</keyword>
<evidence type="ECO:0000256" key="9">
    <source>
        <dbReference type="SAM" id="SignalP"/>
    </source>
</evidence>
<dbReference type="RefSeq" id="WP_123638388.1">
    <property type="nucleotide sequence ID" value="NZ_RJUK01000001.1"/>
</dbReference>
<proteinExistence type="inferred from homology"/>
<comment type="caution">
    <text evidence="11">The sequence shown here is derived from an EMBL/GenBank/DDBJ whole genome shotgun (WGS) entry which is preliminary data.</text>
</comment>
<keyword evidence="6" id="KW-0813">Transport</keyword>
<keyword evidence="12" id="KW-1185">Reference proteome</keyword>
<feature type="compositionally biased region" description="Basic and acidic residues" evidence="7">
    <location>
        <begin position="77"/>
        <end position="88"/>
    </location>
</feature>
<evidence type="ECO:0000256" key="1">
    <source>
        <dbReference type="ARBA" id="ARBA00004651"/>
    </source>
</evidence>
<feature type="signal peptide" evidence="9">
    <location>
        <begin position="1"/>
        <end position="25"/>
    </location>
</feature>
<evidence type="ECO:0000256" key="5">
    <source>
        <dbReference type="ARBA" id="ARBA00023136"/>
    </source>
</evidence>
<comment type="similarity">
    <text evidence="6">Belongs to the exbB/tolQ family.</text>
</comment>
<dbReference type="InterPro" id="IPR017270">
    <property type="entry name" value="MotA/TolQ/ExbB-rel"/>
</dbReference>
<reference evidence="11 12" key="1">
    <citation type="submission" date="2018-11" db="EMBL/GenBank/DDBJ databases">
        <title>Genomic Encyclopedia of Type Strains, Phase IV (KMG-IV): sequencing the most valuable type-strain genomes for metagenomic binning, comparative biology and taxonomic classification.</title>
        <authorList>
            <person name="Goeker M."/>
        </authorList>
    </citation>
    <scope>NUCLEOTIDE SEQUENCE [LARGE SCALE GENOMIC DNA]</scope>
    <source>
        <strain evidence="11 12">DSM 16974</strain>
    </source>
</reference>
<accession>A0A3N1P1C7</accession>
<keyword evidence="5 8" id="KW-0472">Membrane</keyword>
<dbReference type="Pfam" id="PF01618">
    <property type="entry name" value="MotA_ExbB"/>
    <property type="match status" value="1"/>
</dbReference>
<keyword evidence="6" id="KW-0653">Protein transport</keyword>
<feature type="transmembrane region" description="Helical" evidence="8">
    <location>
        <begin position="287"/>
        <end position="310"/>
    </location>
</feature>
<evidence type="ECO:0000256" key="6">
    <source>
        <dbReference type="RuleBase" id="RU004057"/>
    </source>
</evidence>
<keyword evidence="9" id="KW-0732">Signal</keyword>
<dbReference type="GO" id="GO:0005886">
    <property type="term" value="C:plasma membrane"/>
    <property type="evidence" value="ECO:0007669"/>
    <property type="project" value="UniProtKB-SubCell"/>
</dbReference>
<dbReference type="AlphaFoldDB" id="A0A3N1P1C7"/>
<dbReference type="GO" id="GO:0017038">
    <property type="term" value="P:protein import"/>
    <property type="evidence" value="ECO:0007669"/>
    <property type="project" value="TreeGrafter"/>
</dbReference>
<feature type="compositionally biased region" description="Low complexity" evidence="7">
    <location>
        <begin position="64"/>
        <end position="73"/>
    </location>
</feature>
<organism evidence="11 12">
    <name type="scientific">Marinimicrobium koreense</name>
    <dbReference type="NCBI Taxonomy" id="306545"/>
    <lineage>
        <taxon>Bacteria</taxon>
        <taxon>Pseudomonadati</taxon>
        <taxon>Pseudomonadota</taxon>
        <taxon>Gammaproteobacteria</taxon>
        <taxon>Cellvibrionales</taxon>
        <taxon>Cellvibrionaceae</taxon>
        <taxon>Marinimicrobium</taxon>
    </lineage>
</organism>
<keyword evidence="2" id="KW-1003">Cell membrane</keyword>
<protein>
    <submittedName>
        <fullName evidence="11">Outer membrane transport energization protein ExbB</fullName>
    </submittedName>
</protein>
<feature type="domain" description="MotA/TolQ/ExbB proton channel" evidence="10">
    <location>
        <begin position="326"/>
        <end position="446"/>
    </location>
</feature>
<keyword evidence="3 8" id="KW-0812">Transmembrane</keyword>